<dbReference type="SMART" id="SM00854">
    <property type="entry name" value="PGA_cap"/>
    <property type="match status" value="1"/>
</dbReference>
<comment type="caution">
    <text evidence="4">The sequence shown here is derived from an EMBL/GenBank/DDBJ whole genome shotgun (WGS) entry which is preliminary data.</text>
</comment>
<dbReference type="InterPro" id="IPR029052">
    <property type="entry name" value="Metallo-depent_PP-like"/>
</dbReference>
<evidence type="ECO:0000259" key="3">
    <source>
        <dbReference type="SMART" id="SM00854"/>
    </source>
</evidence>
<protein>
    <submittedName>
        <fullName evidence="4">CapA family protein</fullName>
    </submittedName>
</protein>
<organism evidence="4 5">
    <name type="scientific">Candidatus Coprovicinus avistercoris</name>
    <dbReference type="NCBI Taxonomy" id="2840754"/>
    <lineage>
        <taxon>Bacteria</taxon>
        <taxon>Bacillati</taxon>
        <taxon>Actinomycetota</taxon>
        <taxon>Coriobacteriia</taxon>
        <taxon>Coriobacteriales</taxon>
        <taxon>Coriobacteriaceae</taxon>
        <taxon>Coriobacteriaceae incertae sedis</taxon>
        <taxon>Candidatus Coprovicinus</taxon>
    </lineage>
</organism>
<dbReference type="AlphaFoldDB" id="A0A9D1I0M2"/>
<gene>
    <name evidence="4" type="ORF">IAD17_07540</name>
</gene>
<reference evidence="4" key="1">
    <citation type="submission" date="2020-10" db="EMBL/GenBank/DDBJ databases">
        <authorList>
            <person name="Gilroy R."/>
        </authorList>
    </citation>
    <scope>NUCLEOTIDE SEQUENCE</scope>
    <source>
        <strain evidence="4">ChiHjej12B11-29160</strain>
    </source>
</reference>
<evidence type="ECO:0000256" key="1">
    <source>
        <dbReference type="ARBA" id="ARBA00005662"/>
    </source>
</evidence>
<reference evidence="4" key="2">
    <citation type="journal article" date="2021" name="PeerJ">
        <title>Extensive microbial diversity within the chicken gut microbiome revealed by metagenomics and culture.</title>
        <authorList>
            <person name="Gilroy R."/>
            <person name="Ravi A."/>
            <person name="Getino M."/>
            <person name="Pursley I."/>
            <person name="Horton D.L."/>
            <person name="Alikhan N.F."/>
            <person name="Baker D."/>
            <person name="Gharbi K."/>
            <person name="Hall N."/>
            <person name="Watson M."/>
            <person name="Adriaenssens E.M."/>
            <person name="Foster-Nyarko E."/>
            <person name="Jarju S."/>
            <person name="Secka A."/>
            <person name="Antonio M."/>
            <person name="Oren A."/>
            <person name="Chaudhuri R.R."/>
            <person name="La Ragione R."/>
            <person name="Hildebrand F."/>
            <person name="Pallen M.J."/>
        </authorList>
    </citation>
    <scope>NUCLEOTIDE SEQUENCE</scope>
    <source>
        <strain evidence="4">ChiHjej12B11-29160</strain>
    </source>
</reference>
<dbReference type="PANTHER" id="PTHR33393:SF12">
    <property type="entry name" value="CAPSULE BIOSYNTHESIS PROTEIN CAPA"/>
    <property type="match status" value="1"/>
</dbReference>
<evidence type="ECO:0000313" key="4">
    <source>
        <dbReference type="EMBL" id="HIU24760.1"/>
    </source>
</evidence>
<dbReference type="InterPro" id="IPR052169">
    <property type="entry name" value="CW_Biosynth-Accessory"/>
</dbReference>
<dbReference type="InterPro" id="IPR019079">
    <property type="entry name" value="Capsule_synth_CapA"/>
</dbReference>
<proteinExistence type="inferred from homology"/>
<keyword evidence="2" id="KW-1133">Transmembrane helix</keyword>
<dbReference type="CDD" id="cd07381">
    <property type="entry name" value="MPP_CapA"/>
    <property type="match status" value="1"/>
</dbReference>
<dbReference type="Proteomes" id="UP000824078">
    <property type="component" value="Unassembled WGS sequence"/>
</dbReference>
<dbReference type="SUPFAM" id="SSF56300">
    <property type="entry name" value="Metallo-dependent phosphatases"/>
    <property type="match status" value="1"/>
</dbReference>
<keyword evidence="2" id="KW-0812">Transmembrane</keyword>
<evidence type="ECO:0000256" key="2">
    <source>
        <dbReference type="SAM" id="Phobius"/>
    </source>
</evidence>
<dbReference type="PANTHER" id="PTHR33393">
    <property type="entry name" value="POLYGLUTAMINE SYNTHESIS ACCESSORY PROTEIN RV0574C-RELATED"/>
    <property type="match status" value="1"/>
</dbReference>
<keyword evidence="2" id="KW-0472">Membrane</keyword>
<dbReference type="Gene3D" id="3.60.21.10">
    <property type="match status" value="1"/>
</dbReference>
<dbReference type="EMBL" id="DVMQ01000018">
    <property type="protein sequence ID" value="HIU24760.1"/>
    <property type="molecule type" value="Genomic_DNA"/>
</dbReference>
<sequence length="443" mass="47025">MAQPEKALPKHRGKVFVAALFAVAFVCVCIFCGPTLFKQIPGIASNILSGGNPAESTAAVSENNANASDSGAVVLDRESQETEVSVVMIGDVLVHRGVWESGEHSDGTRNYDHLFAQVAPDISSADVAIVNQETVLGGADLGFSGYPTFNSPQEIGDAEVAAGFDVVLQASNHALDKGQAGIDNALVYWREKHPDIAAIGVAKQGEQLNSMGVIERNGVKIAVLNYTFSTNGIPLPENNANAVSMLSESQIAHDVQAAHDQGVDIVIACPHWGEEYQNAPNESQKHWAQVFADNGVDVVIGTHPHVLQPVEMISRSDGGETLVFWSLGNFVSTQPTAGTMVGGMAKVTLAKDEFGSSIESWELVPVITQRLSGSDLTTYPLSAYTDELAQANGIRGVDGSVDFSLPWIKDYCAQVLGPDFSKDACVLRGSSTDDQKSAGKEQK</sequence>
<evidence type="ECO:0000313" key="5">
    <source>
        <dbReference type="Proteomes" id="UP000824078"/>
    </source>
</evidence>
<comment type="similarity">
    <text evidence="1">Belongs to the CapA family.</text>
</comment>
<feature type="domain" description="Capsule synthesis protein CapA" evidence="3">
    <location>
        <begin position="85"/>
        <end position="334"/>
    </location>
</feature>
<feature type="transmembrane region" description="Helical" evidence="2">
    <location>
        <begin position="15"/>
        <end position="37"/>
    </location>
</feature>
<name>A0A9D1I0M2_9ACTN</name>
<dbReference type="Pfam" id="PF09587">
    <property type="entry name" value="PGA_cap"/>
    <property type="match status" value="1"/>
</dbReference>
<accession>A0A9D1I0M2</accession>